<evidence type="ECO:0008006" key="3">
    <source>
        <dbReference type="Google" id="ProtNLM"/>
    </source>
</evidence>
<evidence type="ECO:0000313" key="2">
    <source>
        <dbReference type="Proteomes" id="UP001189429"/>
    </source>
</evidence>
<sequence length="118" mass="13435">VDELRPQRLHSFCEPATEDGASGLRWCSHSVQRALEDGGDVQMAWGMRVNPDHILSLDTEAEHGVRLAECSPRELRLELPESHARHAAEGRFVVGSRFAHGCRHLEHRPLYHRIKEVK</sequence>
<reference evidence="1" key="1">
    <citation type="submission" date="2023-10" db="EMBL/GenBank/DDBJ databases">
        <authorList>
            <person name="Chen Y."/>
            <person name="Shah S."/>
            <person name="Dougan E. K."/>
            <person name="Thang M."/>
            <person name="Chan C."/>
        </authorList>
    </citation>
    <scope>NUCLEOTIDE SEQUENCE [LARGE SCALE GENOMIC DNA]</scope>
</reference>
<dbReference type="Proteomes" id="UP001189429">
    <property type="component" value="Unassembled WGS sequence"/>
</dbReference>
<feature type="non-terminal residue" evidence="1">
    <location>
        <position position="1"/>
    </location>
</feature>
<organism evidence="1 2">
    <name type="scientific">Prorocentrum cordatum</name>
    <dbReference type="NCBI Taxonomy" id="2364126"/>
    <lineage>
        <taxon>Eukaryota</taxon>
        <taxon>Sar</taxon>
        <taxon>Alveolata</taxon>
        <taxon>Dinophyceae</taxon>
        <taxon>Prorocentrales</taxon>
        <taxon>Prorocentraceae</taxon>
        <taxon>Prorocentrum</taxon>
    </lineage>
</organism>
<evidence type="ECO:0000313" key="1">
    <source>
        <dbReference type="EMBL" id="CAK0817054.1"/>
    </source>
</evidence>
<name>A0ABN9RH14_9DINO</name>
<proteinExistence type="predicted"/>
<comment type="caution">
    <text evidence="1">The sequence shown here is derived from an EMBL/GenBank/DDBJ whole genome shotgun (WGS) entry which is preliminary data.</text>
</comment>
<dbReference type="EMBL" id="CAUYUJ010006340">
    <property type="protein sequence ID" value="CAK0817054.1"/>
    <property type="molecule type" value="Genomic_DNA"/>
</dbReference>
<accession>A0ABN9RH14</accession>
<gene>
    <name evidence="1" type="ORF">PCOR1329_LOCUS19776</name>
</gene>
<keyword evidence="2" id="KW-1185">Reference proteome</keyword>
<feature type="non-terminal residue" evidence="1">
    <location>
        <position position="118"/>
    </location>
</feature>
<protein>
    <recommendedName>
        <fullName evidence="3">Beta-galactosidase</fullName>
    </recommendedName>
</protein>